<evidence type="ECO:0000256" key="2">
    <source>
        <dbReference type="ARBA" id="ARBA00005205"/>
    </source>
</evidence>
<evidence type="ECO:0000313" key="18">
    <source>
        <dbReference type="Proteomes" id="UP001378592"/>
    </source>
</evidence>
<dbReference type="AlphaFoldDB" id="A0AAN9Z8P4"/>
<dbReference type="InterPro" id="IPR028939">
    <property type="entry name" value="P5C_Rdtase_cat_N"/>
</dbReference>
<evidence type="ECO:0000313" key="17">
    <source>
        <dbReference type="EMBL" id="KAK7865950.1"/>
    </source>
</evidence>
<evidence type="ECO:0000256" key="13">
    <source>
        <dbReference type="PIRSR" id="PIRSR000193-1"/>
    </source>
</evidence>
<dbReference type="InterPro" id="IPR000304">
    <property type="entry name" value="Pyrroline-COOH_reductase"/>
</dbReference>
<comment type="similarity">
    <text evidence="3 14">Belongs to the pyrroline-5-carboxylate reductase family.</text>
</comment>
<evidence type="ECO:0000256" key="5">
    <source>
        <dbReference type="ARBA" id="ARBA00021413"/>
    </source>
</evidence>
<dbReference type="Pfam" id="PF14748">
    <property type="entry name" value="P5CR_dimer"/>
    <property type="match status" value="1"/>
</dbReference>
<evidence type="ECO:0000259" key="15">
    <source>
        <dbReference type="Pfam" id="PF03807"/>
    </source>
</evidence>
<keyword evidence="8 14" id="KW-0641">Proline biosynthesis</keyword>
<sequence>MMKIGFLGAGKMAQALAKGFIAAGLTKGENIVASCAPKDVDCIKAFEEIGASAIPNNTVPVQKSDVIFLAVKPTVVPDVLKDISACITTHHLLLSIAMGVNIEDIEKNLPPLSRVVRIMPNTPAMVRSAASVFSCGSNTLPEDTVTTQKLLEAVGSCHEVSESILDPITALSGSGPAYLYVIIEAIADGGVKMGLPRDLAYQLAAQTVLGAGKMVLETKLHPGQLKDDVTSPAGSTAAGLHYLEKCKIRSALIGAIEVATKRCQEMNNMS</sequence>
<evidence type="ECO:0000256" key="14">
    <source>
        <dbReference type="RuleBase" id="RU003903"/>
    </source>
</evidence>
<feature type="domain" description="Pyrroline-5-carboxylate reductase catalytic N-terminal" evidence="15">
    <location>
        <begin position="3"/>
        <end position="98"/>
    </location>
</feature>
<dbReference type="Proteomes" id="UP001378592">
    <property type="component" value="Unassembled WGS sequence"/>
</dbReference>
<evidence type="ECO:0000256" key="7">
    <source>
        <dbReference type="ARBA" id="ARBA00022605"/>
    </source>
</evidence>
<comment type="pathway">
    <text evidence="2 14">Amino-acid biosynthesis; L-proline biosynthesis; L-proline from L-glutamate 5-semialdehyde: step 1/1.</text>
</comment>
<dbReference type="PANTHER" id="PTHR11645">
    <property type="entry name" value="PYRROLINE-5-CARBOXYLATE REDUCTASE"/>
    <property type="match status" value="1"/>
</dbReference>
<evidence type="ECO:0000256" key="1">
    <source>
        <dbReference type="ARBA" id="ARBA00004496"/>
    </source>
</evidence>
<evidence type="ECO:0000256" key="3">
    <source>
        <dbReference type="ARBA" id="ARBA00005525"/>
    </source>
</evidence>
<feature type="binding site" evidence="13">
    <location>
        <position position="57"/>
    </location>
    <ligand>
        <name>NADPH</name>
        <dbReference type="ChEBI" id="CHEBI:57783"/>
    </ligand>
</feature>
<keyword evidence="18" id="KW-1185">Reference proteome</keyword>
<dbReference type="FunFam" id="3.40.50.720:FF:000190">
    <property type="entry name" value="Pyrroline-5-carboxylate reductase"/>
    <property type="match status" value="1"/>
</dbReference>
<feature type="binding site" evidence="13">
    <location>
        <begin position="70"/>
        <end position="73"/>
    </location>
    <ligand>
        <name>NADP(+)</name>
        <dbReference type="ChEBI" id="CHEBI:58349"/>
    </ligand>
</feature>
<evidence type="ECO:0000256" key="6">
    <source>
        <dbReference type="ARBA" id="ARBA00022490"/>
    </source>
</evidence>
<gene>
    <name evidence="17" type="ORF">R5R35_005015</name>
</gene>
<feature type="binding site" evidence="13">
    <location>
        <begin position="7"/>
        <end position="12"/>
    </location>
    <ligand>
        <name>NADP(+)</name>
        <dbReference type="ChEBI" id="CHEBI:58349"/>
    </ligand>
</feature>
<feature type="domain" description="Pyrroline-5-carboxylate reductase dimerisation" evidence="16">
    <location>
        <begin position="162"/>
        <end position="266"/>
    </location>
</feature>
<evidence type="ECO:0000256" key="11">
    <source>
        <dbReference type="ARBA" id="ARBA00050547"/>
    </source>
</evidence>
<dbReference type="GO" id="GO:0005737">
    <property type="term" value="C:cytoplasm"/>
    <property type="evidence" value="ECO:0007669"/>
    <property type="project" value="UniProtKB-SubCell"/>
</dbReference>
<evidence type="ECO:0000256" key="12">
    <source>
        <dbReference type="ARBA" id="ARBA00052690"/>
    </source>
</evidence>
<comment type="catalytic activity">
    <reaction evidence="12 14">
        <text>L-proline + NADP(+) = (S)-1-pyrroline-5-carboxylate + NADPH + 2 H(+)</text>
        <dbReference type="Rhea" id="RHEA:14109"/>
        <dbReference type="ChEBI" id="CHEBI:15378"/>
        <dbReference type="ChEBI" id="CHEBI:17388"/>
        <dbReference type="ChEBI" id="CHEBI:57783"/>
        <dbReference type="ChEBI" id="CHEBI:58349"/>
        <dbReference type="ChEBI" id="CHEBI:60039"/>
        <dbReference type="EC" id="1.5.1.2"/>
    </reaction>
</comment>
<dbReference type="FunFam" id="1.10.3730.10:FF:000001">
    <property type="entry name" value="Pyrroline-5-carboxylate reductase"/>
    <property type="match status" value="1"/>
</dbReference>
<evidence type="ECO:0000256" key="9">
    <source>
        <dbReference type="ARBA" id="ARBA00022857"/>
    </source>
</evidence>
<dbReference type="Gene3D" id="1.10.3730.10">
    <property type="entry name" value="ProC C-terminal domain-like"/>
    <property type="match status" value="1"/>
</dbReference>
<keyword evidence="10 14" id="KW-0560">Oxidoreductase</keyword>
<accession>A0AAN9Z8P4</accession>
<comment type="caution">
    <text evidence="17">The sequence shown here is derived from an EMBL/GenBank/DDBJ whole genome shotgun (WGS) entry which is preliminary data.</text>
</comment>
<dbReference type="InterPro" id="IPR053790">
    <property type="entry name" value="P5CR-like_CS"/>
</dbReference>
<protein>
    <recommendedName>
        <fullName evidence="5 14">Pyrroline-5-carboxylate reductase</fullName>
        <ecNumber evidence="4 14">1.5.1.2</ecNumber>
    </recommendedName>
</protein>
<name>A0AAN9Z8P4_9ORTH</name>
<evidence type="ECO:0000259" key="16">
    <source>
        <dbReference type="Pfam" id="PF14748"/>
    </source>
</evidence>
<evidence type="ECO:0000256" key="4">
    <source>
        <dbReference type="ARBA" id="ARBA00012855"/>
    </source>
</evidence>
<evidence type="ECO:0000256" key="8">
    <source>
        <dbReference type="ARBA" id="ARBA00022650"/>
    </source>
</evidence>
<evidence type="ECO:0000256" key="10">
    <source>
        <dbReference type="ARBA" id="ARBA00023002"/>
    </source>
</evidence>
<dbReference type="InterPro" id="IPR008927">
    <property type="entry name" value="6-PGluconate_DH-like_C_sf"/>
</dbReference>
<comment type="subcellular location">
    <subcellularLocation>
        <location evidence="1">Cytoplasm</location>
    </subcellularLocation>
</comment>
<keyword evidence="6" id="KW-0963">Cytoplasm</keyword>
<dbReference type="InterPro" id="IPR029036">
    <property type="entry name" value="P5CR_dimer"/>
</dbReference>
<dbReference type="NCBIfam" id="TIGR00112">
    <property type="entry name" value="proC"/>
    <property type="match status" value="1"/>
</dbReference>
<dbReference type="SUPFAM" id="SSF48179">
    <property type="entry name" value="6-phosphogluconate dehydrogenase C-terminal domain-like"/>
    <property type="match status" value="1"/>
</dbReference>
<dbReference type="Pfam" id="PF03807">
    <property type="entry name" value="F420_oxidored"/>
    <property type="match status" value="1"/>
</dbReference>
<comment type="catalytic activity">
    <reaction evidence="11">
        <text>L-proline + NAD(+) = (S)-1-pyrroline-5-carboxylate + NADH + 2 H(+)</text>
        <dbReference type="Rhea" id="RHEA:14105"/>
        <dbReference type="ChEBI" id="CHEBI:15378"/>
        <dbReference type="ChEBI" id="CHEBI:17388"/>
        <dbReference type="ChEBI" id="CHEBI:57540"/>
        <dbReference type="ChEBI" id="CHEBI:57945"/>
        <dbReference type="ChEBI" id="CHEBI:60039"/>
        <dbReference type="EC" id="1.5.1.2"/>
    </reaction>
</comment>
<dbReference type="PANTHER" id="PTHR11645:SF62">
    <property type="entry name" value="PYRROLINE-5-CARBOXYLATE REDUCTASE"/>
    <property type="match status" value="1"/>
</dbReference>
<dbReference type="GO" id="GO:0004735">
    <property type="term" value="F:pyrroline-5-carboxylate reductase activity"/>
    <property type="evidence" value="ECO:0007669"/>
    <property type="project" value="UniProtKB-EC"/>
</dbReference>
<reference evidence="17 18" key="1">
    <citation type="submission" date="2024-03" db="EMBL/GenBank/DDBJ databases">
        <title>The genome assembly and annotation of the cricket Gryllus longicercus Weissman &amp; Gray.</title>
        <authorList>
            <person name="Szrajer S."/>
            <person name="Gray D."/>
            <person name="Ylla G."/>
        </authorList>
    </citation>
    <scope>NUCLEOTIDE SEQUENCE [LARGE SCALE GENOMIC DNA]</scope>
    <source>
        <strain evidence="17">DAG 2021-001</strain>
        <tissue evidence="17">Whole body minus gut</tissue>
    </source>
</reference>
<dbReference type="GO" id="GO:0055129">
    <property type="term" value="P:L-proline biosynthetic process"/>
    <property type="evidence" value="ECO:0007669"/>
    <property type="project" value="TreeGrafter"/>
</dbReference>
<dbReference type="PROSITE" id="PS00521">
    <property type="entry name" value="P5CR"/>
    <property type="match status" value="1"/>
</dbReference>
<keyword evidence="9 13" id="KW-0521">NADP</keyword>
<dbReference type="SUPFAM" id="SSF51735">
    <property type="entry name" value="NAD(P)-binding Rossmann-fold domains"/>
    <property type="match status" value="1"/>
</dbReference>
<keyword evidence="7 14" id="KW-0028">Amino-acid biosynthesis</keyword>
<organism evidence="17 18">
    <name type="scientific">Gryllus longicercus</name>
    <dbReference type="NCBI Taxonomy" id="2509291"/>
    <lineage>
        <taxon>Eukaryota</taxon>
        <taxon>Metazoa</taxon>
        <taxon>Ecdysozoa</taxon>
        <taxon>Arthropoda</taxon>
        <taxon>Hexapoda</taxon>
        <taxon>Insecta</taxon>
        <taxon>Pterygota</taxon>
        <taxon>Neoptera</taxon>
        <taxon>Polyneoptera</taxon>
        <taxon>Orthoptera</taxon>
        <taxon>Ensifera</taxon>
        <taxon>Gryllidea</taxon>
        <taxon>Grylloidea</taxon>
        <taxon>Gryllidae</taxon>
        <taxon>Gryllinae</taxon>
        <taxon>Gryllus</taxon>
    </lineage>
</organism>
<dbReference type="HAMAP" id="MF_01925">
    <property type="entry name" value="P5C_reductase"/>
    <property type="match status" value="1"/>
</dbReference>
<dbReference type="PIRSF" id="PIRSF000193">
    <property type="entry name" value="Pyrrol-5-carb_rd"/>
    <property type="match status" value="1"/>
</dbReference>
<dbReference type="Gene3D" id="3.40.50.720">
    <property type="entry name" value="NAD(P)-binding Rossmann-like Domain"/>
    <property type="match status" value="1"/>
</dbReference>
<dbReference type="InterPro" id="IPR036291">
    <property type="entry name" value="NAD(P)-bd_dom_sf"/>
</dbReference>
<dbReference type="EC" id="1.5.1.2" evidence="4 14"/>
<dbReference type="EMBL" id="JAZDUA010000161">
    <property type="protein sequence ID" value="KAK7865950.1"/>
    <property type="molecule type" value="Genomic_DNA"/>
</dbReference>
<proteinExistence type="inferred from homology"/>